<dbReference type="Gene3D" id="3.30.160.60">
    <property type="entry name" value="Classic Zinc Finger"/>
    <property type="match status" value="1"/>
</dbReference>
<evidence type="ECO:0000313" key="9">
    <source>
        <dbReference type="Proteomes" id="UP000184315"/>
    </source>
</evidence>
<proteinExistence type="inferred from homology"/>
<dbReference type="InterPro" id="IPR003770">
    <property type="entry name" value="MLTG-like"/>
</dbReference>
<comment type="catalytic activity">
    <reaction evidence="7">
        <text>a peptidoglycan chain = a peptidoglycan chain with N-acetyl-1,6-anhydromuramyl-[peptide] at the reducing end + a peptidoglycan chain with N-acetylglucosamine at the non-reducing end.</text>
        <dbReference type="EC" id="4.2.2.29"/>
    </reaction>
</comment>
<evidence type="ECO:0000256" key="7">
    <source>
        <dbReference type="HAMAP-Rule" id="MF_02065"/>
    </source>
</evidence>
<accession>A0A1J1LTJ0</accession>
<comment type="similarity">
    <text evidence="7">Belongs to the transglycosylase MltG family.</text>
</comment>
<keyword evidence="6 7" id="KW-0961">Cell wall biogenesis/degradation</keyword>
<dbReference type="CDD" id="cd08010">
    <property type="entry name" value="MltG_like"/>
    <property type="match status" value="1"/>
</dbReference>
<dbReference type="EC" id="4.2.2.29" evidence="7"/>
<dbReference type="NCBIfam" id="TIGR00247">
    <property type="entry name" value="endolytic transglycosylase MltG"/>
    <property type="match status" value="1"/>
</dbReference>
<dbReference type="PANTHER" id="PTHR30518">
    <property type="entry name" value="ENDOLYTIC MUREIN TRANSGLYCOSYLASE"/>
    <property type="match status" value="1"/>
</dbReference>
<dbReference type="EMBL" id="CZDF01000172">
    <property type="protein sequence ID" value="CUR35330.1"/>
    <property type="molecule type" value="Genomic_DNA"/>
</dbReference>
<keyword evidence="5 7" id="KW-0456">Lyase</keyword>
<evidence type="ECO:0000256" key="2">
    <source>
        <dbReference type="ARBA" id="ARBA00022692"/>
    </source>
</evidence>
<comment type="subcellular location">
    <subcellularLocation>
        <location evidence="7">Cell membrane</location>
        <topology evidence="7">Single-pass membrane protein</topology>
    </subcellularLocation>
</comment>
<dbReference type="Gene3D" id="3.30.1490.480">
    <property type="entry name" value="Endolytic murein transglycosylase"/>
    <property type="match status" value="1"/>
</dbReference>
<keyword evidence="1 7" id="KW-1003">Cell membrane</keyword>
<dbReference type="GO" id="GO:0008932">
    <property type="term" value="F:lytic endotransglycosylase activity"/>
    <property type="evidence" value="ECO:0007669"/>
    <property type="project" value="UniProtKB-UniRule"/>
</dbReference>
<protein>
    <recommendedName>
        <fullName evidence="7">Endolytic murein transglycosylase</fullName>
        <ecNumber evidence="7">4.2.2.29</ecNumber>
    </recommendedName>
    <alternativeName>
        <fullName evidence="7">Peptidoglycan lytic transglycosylase</fullName>
    </alternativeName>
    <alternativeName>
        <fullName evidence="7">Peptidoglycan polymerization terminase</fullName>
    </alternativeName>
</protein>
<dbReference type="Pfam" id="PF02618">
    <property type="entry name" value="YceG"/>
    <property type="match status" value="1"/>
</dbReference>
<dbReference type="AlphaFoldDB" id="A0A1J1LTJ0"/>
<dbReference type="GO" id="GO:0009252">
    <property type="term" value="P:peptidoglycan biosynthetic process"/>
    <property type="evidence" value="ECO:0007669"/>
    <property type="project" value="UniProtKB-UniRule"/>
</dbReference>
<evidence type="ECO:0000313" key="8">
    <source>
        <dbReference type="EMBL" id="CUR35330.1"/>
    </source>
</evidence>
<name>A0A1J1LTJ0_9CYAN</name>
<feature type="transmembrane region" description="Helical" evidence="7">
    <location>
        <begin position="24"/>
        <end position="45"/>
    </location>
</feature>
<comment type="function">
    <text evidence="7">Functions as a peptidoglycan terminase that cleaves nascent peptidoglycan strands endolytically to terminate their elongation.</text>
</comment>
<reference evidence="9" key="1">
    <citation type="submission" date="2015-10" db="EMBL/GenBank/DDBJ databases">
        <authorList>
            <person name="Regsiter A."/>
            <person name="william w."/>
        </authorList>
    </citation>
    <scope>NUCLEOTIDE SEQUENCE [LARGE SCALE GENOMIC DNA]</scope>
</reference>
<evidence type="ECO:0000256" key="5">
    <source>
        <dbReference type="ARBA" id="ARBA00023239"/>
    </source>
</evidence>
<keyword evidence="3 7" id="KW-1133">Transmembrane helix</keyword>
<evidence type="ECO:0000256" key="3">
    <source>
        <dbReference type="ARBA" id="ARBA00022989"/>
    </source>
</evidence>
<keyword evidence="4 7" id="KW-0472">Membrane</keyword>
<dbReference type="PANTHER" id="PTHR30518:SF2">
    <property type="entry name" value="ENDOLYTIC MUREIN TRANSGLYCOSYLASE"/>
    <property type="match status" value="1"/>
</dbReference>
<dbReference type="STRING" id="671072.PL9214650769"/>
<evidence type="ECO:0000256" key="1">
    <source>
        <dbReference type="ARBA" id="ARBA00022475"/>
    </source>
</evidence>
<keyword evidence="2 7" id="KW-0812">Transmembrane</keyword>
<sequence length="373" mass="42298">MEIAKTKQKKPQNRQTLKRFSKGFFYLLILPIIWGFFGWQGWRWWSWASAAPQSEEQVRSSSGGGNSVKILIPPGTSSQQIGEDLKAAGLIRSDLAWRLWARWLIFKDPQGDFKAGSYSLAPTQSLSEVASKIWNGEVMTLSFTIPEGWSIQQMAEYFEQQGFFSAQEFIAASRQIPYQDYPWLPQNLPLLEGFLFPDTYQVESAEVTPQVIIRQMLDRFQESALPIYQQAKSQLNLDLNEWVTLASIVEKEAVVAEERNRISGVFHNRLQKGIQLASDPTVEYALGIRQTVDQPLTFKQVETPSPYNTYINVGLPPTAIASPGLASLKATLNPEKTDYLYFMARYDGTHIFSRTEAEHQAAIAEVERNLSSQ</sequence>
<feature type="site" description="Important for catalytic activity" evidence="7">
    <location>
        <position position="252"/>
    </location>
</feature>
<dbReference type="GO" id="GO:0005886">
    <property type="term" value="C:plasma membrane"/>
    <property type="evidence" value="ECO:0007669"/>
    <property type="project" value="UniProtKB-SubCell"/>
</dbReference>
<evidence type="ECO:0000256" key="6">
    <source>
        <dbReference type="ARBA" id="ARBA00023316"/>
    </source>
</evidence>
<evidence type="ECO:0000256" key="4">
    <source>
        <dbReference type="ARBA" id="ARBA00023136"/>
    </source>
</evidence>
<organism evidence="8 9">
    <name type="scientific">Planktothrix tepida PCC 9214</name>
    <dbReference type="NCBI Taxonomy" id="671072"/>
    <lineage>
        <taxon>Bacteria</taxon>
        <taxon>Bacillati</taxon>
        <taxon>Cyanobacteriota</taxon>
        <taxon>Cyanophyceae</taxon>
        <taxon>Oscillatoriophycideae</taxon>
        <taxon>Oscillatoriales</taxon>
        <taxon>Microcoleaceae</taxon>
        <taxon>Planktothrix</taxon>
    </lineage>
</organism>
<dbReference type="GO" id="GO:0071555">
    <property type="term" value="P:cell wall organization"/>
    <property type="evidence" value="ECO:0007669"/>
    <property type="project" value="UniProtKB-KW"/>
</dbReference>
<dbReference type="Proteomes" id="UP000184315">
    <property type="component" value="Unassembled WGS sequence"/>
</dbReference>
<keyword evidence="9" id="KW-1185">Reference proteome</keyword>
<gene>
    <name evidence="7" type="primary">mltG</name>
    <name evidence="8" type="ORF">PL9214650769</name>
</gene>
<dbReference type="HAMAP" id="MF_02065">
    <property type="entry name" value="MltG"/>
    <property type="match status" value="1"/>
</dbReference>